<keyword evidence="4" id="KW-1185">Reference proteome</keyword>
<sequence>AAVPVSRPPVLILQQLPGPGAAPAGPPPVRGDLIELMLVQTSQMHQVLMHGLAMAALMPLGLGPAPAPAQAPPGPSQGEEEEEAVVFHHHYIPYPAPGPSPAPVPVRFLRSVPGHEGAVPPPPPPSATGTVGPGVPPAA</sequence>
<feature type="domain" description="DUF4587" evidence="2">
    <location>
        <begin position="29"/>
        <end position="91"/>
    </location>
</feature>
<evidence type="ECO:0000313" key="3">
    <source>
        <dbReference type="EMBL" id="NXS35527.1"/>
    </source>
</evidence>
<name>A0A7L2TQ13_POMRU</name>
<feature type="non-terminal residue" evidence="3">
    <location>
        <position position="139"/>
    </location>
</feature>
<reference evidence="3 4" key="1">
    <citation type="submission" date="2019-09" db="EMBL/GenBank/DDBJ databases">
        <title>Bird 10,000 Genomes (B10K) Project - Family phase.</title>
        <authorList>
            <person name="Zhang G."/>
        </authorList>
    </citation>
    <scope>NUCLEOTIDE SEQUENCE [LARGE SCALE GENOMIC DNA]</scope>
    <source>
        <strain evidence="3">B10K-DU-002-71</strain>
        <tissue evidence="3">Muscle</tissue>
    </source>
</reference>
<dbReference type="Pfam" id="PF15248">
    <property type="entry name" value="DUF4587"/>
    <property type="match status" value="1"/>
</dbReference>
<accession>A0A7L2TQ13</accession>
<proteinExistence type="predicted"/>
<dbReference type="Proteomes" id="UP000583496">
    <property type="component" value="Unassembled WGS sequence"/>
</dbReference>
<comment type="caution">
    <text evidence="3">The sequence shown here is derived from an EMBL/GenBank/DDBJ whole genome shotgun (WGS) entry which is preliminary data.</text>
</comment>
<protein>
    <submittedName>
        <fullName evidence="3">PRR29 protein</fullName>
    </submittedName>
</protein>
<feature type="non-terminal residue" evidence="3">
    <location>
        <position position="1"/>
    </location>
</feature>
<feature type="region of interest" description="Disordered" evidence="1">
    <location>
        <begin position="105"/>
        <end position="139"/>
    </location>
</feature>
<dbReference type="PANTHER" id="PTHR28604">
    <property type="match status" value="1"/>
</dbReference>
<organism evidence="3 4">
    <name type="scientific">Pomatostomus ruficeps</name>
    <name type="common">Chestnut-crowned babbler</name>
    <dbReference type="NCBI Taxonomy" id="9176"/>
    <lineage>
        <taxon>Eukaryota</taxon>
        <taxon>Metazoa</taxon>
        <taxon>Chordata</taxon>
        <taxon>Craniata</taxon>
        <taxon>Vertebrata</taxon>
        <taxon>Euteleostomi</taxon>
        <taxon>Archelosauria</taxon>
        <taxon>Archosauria</taxon>
        <taxon>Dinosauria</taxon>
        <taxon>Saurischia</taxon>
        <taxon>Theropoda</taxon>
        <taxon>Coelurosauria</taxon>
        <taxon>Aves</taxon>
        <taxon>Neognathae</taxon>
        <taxon>Neoaves</taxon>
        <taxon>Telluraves</taxon>
        <taxon>Australaves</taxon>
        <taxon>Passeriformes</taxon>
        <taxon>Sylvioidea</taxon>
        <taxon>Timaliidae</taxon>
        <taxon>Pomatostomus</taxon>
    </lineage>
</organism>
<dbReference type="AlphaFoldDB" id="A0A7L2TQ13"/>
<dbReference type="InterPro" id="IPR038915">
    <property type="entry name" value="PRR29-like"/>
</dbReference>
<evidence type="ECO:0000256" key="1">
    <source>
        <dbReference type="SAM" id="MobiDB-lite"/>
    </source>
</evidence>
<dbReference type="InterPro" id="IPR027904">
    <property type="entry name" value="DUF4587"/>
</dbReference>
<gene>
    <name evidence="3" type="primary">Prr29</name>
    <name evidence="3" type="ORF">POSRUF_R14357</name>
</gene>
<evidence type="ECO:0000313" key="4">
    <source>
        <dbReference type="Proteomes" id="UP000583496"/>
    </source>
</evidence>
<evidence type="ECO:0000259" key="2">
    <source>
        <dbReference type="Pfam" id="PF15248"/>
    </source>
</evidence>
<dbReference type="EMBL" id="VYZT01049475">
    <property type="protein sequence ID" value="NXS35527.1"/>
    <property type="molecule type" value="Genomic_DNA"/>
</dbReference>
<dbReference type="PANTHER" id="PTHR28604:SF1">
    <property type="entry name" value="PROLINE-RICH PROTEIN 29"/>
    <property type="match status" value="1"/>
</dbReference>